<gene>
    <name evidence="2" type="ORF">Sipo8835_04215</name>
</gene>
<feature type="domain" description="CHAT" evidence="1">
    <location>
        <begin position="206"/>
        <end position="348"/>
    </location>
</feature>
<comment type="caution">
    <text evidence="2">The sequence shown here is derived from an EMBL/GenBank/DDBJ whole genome shotgun (WGS) entry which is preliminary data.</text>
</comment>
<organism evidence="2 3">
    <name type="scientific">Streptomyces ipomoeae</name>
    <dbReference type="NCBI Taxonomy" id="103232"/>
    <lineage>
        <taxon>Bacteria</taxon>
        <taxon>Bacillati</taxon>
        <taxon>Actinomycetota</taxon>
        <taxon>Actinomycetes</taxon>
        <taxon>Kitasatosporales</taxon>
        <taxon>Streptomycetaceae</taxon>
        <taxon>Streptomyces</taxon>
    </lineage>
</organism>
<name>A0AAE8W6A5_9ACTN</name>
<sequence>MSGAQDLTIRLSWTVDRKATAVVIDADDRPLHTPQPRALGRNTATAWDDPVPSVVAEMLGRALFPPSVRRIVAERAPYLVGDGHLRLRLVLPGPGDEGPRPLGALRWESVRLPSPTAPAVAWEDWAAETGPLPDGGCELGRHPRFTLVREVRPVRPLPAMDRPGKGLVLVADATSVHGEIETPHGVEPVPQSESWRQGDADRQLVRRALNGSWLSARTLPAPATAEEIRRQLAPGAGVFYFGGHQTTGGLVVGAEGGADAAEWLDAETVAGWLRNAGVRLAVLMACDSAGSADTPGSAVSAADRLVREGVPHVVAVQGKVSHSRAATFAGGFFDALARGYPVDVALREGASLLDGEGAVPVLYTQRRSTDLTVGLLPEAGRPVLSSVAHRLPVGDGGGRLRMTDERFRVHLDACWSLSETPVLDVLADPAAVDLTGLLNAAESTLHAARHARSLLHEGPRLWYACDAPAGRLPRTEGELRGAVHPRFWESPRGRGRGVGLVVRCPAATAFTMGDEFREDLARLHDFGWDLRGVVVQVHGPRADFVRHAAEQAARVLLLDEYLVREQSRQGEHSDPPPVAIPSALAPLVGATGPGRAAGALLERVRAADGGQEPGPAPVVDARAVVEQLNTQDAWGDPAGEATVLRAVGLWWPALYRQLLAAYAAVRTGPARAWSLRLAAARDADLEHWLRRTGDAVPLPEDLPILDGMDELADSVVLALVRAGMRDTAAFAQWREELLSPAVLAAVAVAERGRVTDADLERPDTAVALDRARLVGPADLPLLDPEGRYPGSWALVTRHPLDERAAAWLYGLDPVLRRLAGLSPAPEAYDLELEEQVSERRRALRRALPGR</sequence>
<dbReference type="Proteomes" id="UP000318720">
    <property type="component" value="Unassembled WGS sequence"/>
</dbReference>
<dbReference type="EMBL" id="SPAZ01000044">
    <property type="protein sequence ID" value="TQE38556.1"/>
    <property type="molecule type" value="Genomic_DNA"/>
</dbReference>
<dbReference type="InterPro" id="IPR024983">
    <property type="entry name" value="CHAT_dom"/>
</dbReference>
<evidence type="ECO:0000313" key="2">
    <source>
        <dbReference type="EMBL" id="TQE38556.1"/>
    </source>
</evidence>
<protein>
    <submittedName>
        <fullName evidence="2">CHAT domain-containing protein</fullName>
    </submittedName>
</protein>
<accession>A0AAE8W6A5</accession>
<proteinExistence type="predicted"/>
<dbReference type="Pfam" id="PF12770">
    <property type="entry name" value="CHAT"/>
    <property type="match status" value="1"/>
</dbReference>
<dbReference type="AlphaFoldDB" id="A0AAE8W6A5"/>
<evidence type="ECO:0000313" key="3">
    <source>
        <dbReference type="Proteomes" id="UP000318720"/>
    </source>
</evidence>
<dbReference type="RefSeq" id="WP_141580787.1">
    <property type="nucleotide sequence ID" value="NZ_SPAZ01000044.1"/>
</dbReference>
<evidence type="ECO:0000259" key="1">
    <source>
        <dbReference type="Pfam" id="PF12770"/>
    </source>
</evidence>
<reference evidence="2 3" key="1">
    <citation type="submission" date="2019-03" db="EMBL/GenBank/DDBJ databases">
        <title>Comparative genomic analyses of the sweetpotato soil rot pathogen, Streptomyces ipomoeae.</title>
        <authorList>
            <person name="Ruschel Soares N."/>
            <person name="Badger J.H."/>
            <person name="Huguet-Tapia J.C."/>
            <person name="Clark C.A."/>
            <person name="Pettis G.S."/>
        </authorList>
    </citation>
    <scope>NUCLEOTIDE SEQUENCE [LARGE SCALE GENOMIC DNA]</scope>
    <source>
        <strain evidence="2 3">88-35</strain>
    </source>
</reference>